<dbReference type="AlphaFoldDB" id="F3KKS2"/>
<sequence length="356" mass="41482">MIENTMHPEEFKQYSESYKKEFESTLNQSIQTKYDDPLFQMMIQDFSRLIEEGVKSWEPPITGKISEYFKKFTIKKQEIIFGLLPLGEVNACTVAVPESDDFLIIFEQELFTFCQLICKIMAQCFNIMMNLKNVEEFIEIIEKEGILKRFQELILAFLIHGDPGLAPRYLLDPRYDEIVALFRDPLEIFILGHEYSHLLIGHVGHIENQEVPFDKDGIKVMLYEHNQEFEADFVGLYLCLGALKAKRSDISLGYCGIELFFHCDHIIELGLCILKTGNEDLYWNRDPTDFLSSTHPPPFIRKDRLREIMELEFGADNKAVKSAKIMEGVISKIWEKTRPILVQHYLKGTKVSSKWK</sequence>
<dbReference type="STRING" id="886738.Nlim_1086"/>
<comment type="caution">
    <text evidence="1">The sequence shown here is derived from an EMBL/GenBank/DDBJ whole genome shotgun (WGS) entry which is preliminary data.</text>
</comment>
<organism evidence="1">
    <name type="scientific">Candidatus Nitrosarchaeum limnium SFB1</name>
    <dbReference type="NCBI Taxonomy" id="886738"/>
    <lineage>
        <taxon>Archaea</taxon>
        <taxon>Nitrososphaerota</taxon>
        <taxon>Nitrososphaeria</taxon>
        <taxon>Nitrosopumilales</taxon>
        <taxon>Nitrosopumilaceae</taxon>
        <taxon>Nitrosarchaeum</taxon>
    </lineage>
</organism>
<proteinExistence type="predicted"/>
<dbReference type="EMBL" id="AEGP01000040">
    <property type="protein sequence ID" value="EGG42071.1"/>
    <property type="molecule type" value="Genomic_DNA"/>
</dbReference>
<evidence type="ECO:0000313" key="1">
    <source>
        <dbReference type="EMBL" id="EGG42071.1"/>
    </source>
</evidence>
<protein>
    <submittedName>
        <fullName evidence="1">Uncharacterized protein</fullName>
    </submittedName>
</protein>
<accession>F3KKS2</accession>
<name>F3KKS2_9ARCH</name>
<dbReference type="HOGENOM" id="CLU_777958_0_0_2"/>
<dbReference type="Proteomes" id="UP000004348">
    <property type="component" value="Chromosome"/>
</dbReference>
<gene>
    <name evidence="1" type="ORF">Nlim_1086</name>
</gene>
<reference evidence="1" key="1">
    <citation type="journal article" date="2011" name="PLoS ONE">
        <title>Genome of a low-salinity ammonia-oxidizing archaeon determined by single-cell and metagenomic analysis.</title>
        <authorList>
            <person name="Blainey P.C."/>
            <person name="Mosier A.C."/>
            <person name="Potanina A."/>
            <person name="Francis C.A."/>
            <person name="Quake S.R."/>
        </authorList>
    </citation>
    <scope>NUCLEOTIDE SEQUENCE [LARGE SCALE GENOMIC DNA]</scope>
    <source>
        <strain evidence="1">SFB1</strain>
    </source>
</reference>